<dbReference type="InterPro" id="IPR011761">
    <property type="entry name" value="ATP-grasp"/>
</dbReference>
<evidence type="ECO:0000259" key="6">
    <source>
        <dbReference type="PROSITE" id="PS50975"/>
    </source>
</evidence>
<dbReference type="Gene3D" id="3.40.630.30">
    <property type="match status" value="1"/>
</dbReference>
<dbReference type="InterPro" id="IPR051538">
    <property type="entry name" value="Acyl-CoA_Synth/Transferase"/>
</dbReference>
<feature type="domain" description="N-acetyltransferase" evidence="7">
    <location>
        <begin position="737"/>
        <end position="893"/>
    </location>
</feature>
<dbReference type="Pfam" id="PF13607">
    <property type="entry name" value="Succ_CoA_lig"/>
    <property type="match status" value="1"/>
</dbReference>
<comment type="caution">
    <text evidence="8">The sequence shown here is derived from an EMBL/GenBank/DDBJ whole genome shotgun (WGS) entry which is preliminary data.</text>
</comment>
<evidence type="ECO:0000256" key="3">
    <source>
        <dbReference type="ARBA" id="ARBA00022840"/>
    </source>
</evidence>
<proteinExistence type="inferred from homology"/>
<dbReference type="InterPro" id="IPR043938">
    <property type="entry name" value="Ligase_CoA_dom"/>
</dbReference>
<dbReference type="KEGG" id="hja:BST95_07135"/>
<evidence type="ECO:0000313" key="9">
    <source>
        <dbReference type="Proteomes" id="UP000235162"/>
    </source>
</evidence>
<keyword evidence="2 5" id="KW-0547">Nucleotide-binding</keyword>
<dbReference type="InterPro" id="IPR016102">
    <property type="entry name" value="Succinyl-CoA_synth-like"/>
</dbReference>
<dbReference type="Gene3D" id="3.40.50.720">
    <property type="entry name" value="NAD(P)-binding Rossmann-like Domain"/>
    <property type="match status" value="1"/>
</dbReference>
<dbReference type="Gene3D" id="3.30.1490.20">
    <property type="entry name" value="ATP-grasp fold, A domain"/>
    <property type="match status" value="1"/>
</dbReference>
<dbReference type="GO" id="GO:0016747">
    <property type="term" value="F:acyltransferase activity, transferring groups other than amino-acyl groups"/>
    <property type="evidence" value="ECO:0007669"/>
    <property type="project" value="InterPro"/>
</dbReference>
<dbReference type="PROSITE" id="PS51186">
    <property type="entry name" value="GNAT"/>
    <property type="match status" value="1"/>
</dbReference>
<dbReference type="InterPro" id="IPR032875">
    <property type="entry name" value="Succ_CoA_lig_flav_dom"/>
</dbReference>
<dbReference type="Pfam" id="PF13549">
    <property type="entry name" value="ATP-grasp_5"/>
    <property type="match status" value="1"/>
</dbReference>
<dbReference type="SUPFAM" id="SSF51735">
    <property type="entry name" value="NAD(P)-binding Rossmann-fold domains"/>
    <property type="match status" value="1"/>
</dbReference>
<evidence type="ECO:0000256" key="1">
    <source>
        <dbReference type="ARBA" id="ARBA00022598"/>
    </source>
</evidence>
<accession>A0AAP8MDY9</accession>
<evidence type="ECO:0000256" key="5">
    <source>
        <dbReference type="PROSITE-ProRule" id="PRU00409"/>
    </source>
</evidence>
<dbReference type="SMART" id="SM00881">
    <property type="entry name" value="CoA_binding"/>
    <property type="match status" value="1"/>
</dbReference>
<keyword evidence="3 5" id="KW-0067">ATP-binding</keyword>
<dbReference type="Pfam" id="PF19045">
    <property type="entry name" value="Ligase_CoA_2"/>
    <property type="match status" value="1"/>
</dbReference>
<feature type="domain" description="ATP-grasp" evidence="6">
    <location>
        <begin position="495"/>
        <end position="531"/>
    </location>
</feature>
<dbReference type="Pfam" id="PF13380">
    <property type="entry name" value="CoA_binding_2"/>
    <property type="match status" value="1"/>
</dbReference>
<name>A0AAP8MDY9_9GAMM</name>
<sequence>MRKHYLESLFSPDAVAMVCDEAYATIGEQVLNNLRSGAFAGAIHLVTAGKHKLAGYKPRAALADLDGPVALAIVAAGAEHQADIMHACGEIGVKAVVILSGGFSEMQECGLAFQNELVEIARRYHIALVGPRCLGIARPRNHFNATSARSPIREGKVALVTQSGAFCSAILDWADDAGFGFSAVASLGATSDVKLGDVLDYLAQDPHTSSILLYVERITNARLFLSGLRAAARLKPVVVIKSGRNDAGARAAASQMQTPLGRDEVFDAAIRRAGAVRVTIVHQLFAAATILASGARVKEGRLGVVTNGGAPGVMAADWAGDADLALAQLSDDTMERLSDALPDYWTCSHPVDILGNADAERYQKVVAALLDDPGVDGVLALLTPQGFTDASACADGVIAASTKARKPVLASWMGSKLVDEGRKKLTAAGIPQFMSPEAGVDAFNYLARYRRNQRALLQVPEPLSEHPDPDVHGAKTMIDHALSEGRSTLTMAESRAVLRAFHIPVLPSMVAASAAEALIAAENIGFPIAMKIVSPDIEHKSEVGGVRLNISDSRAVAAAYEELMRDVADREGDAQLCGVCIEPMVDRPHARELLVGISRDPVFGPVIHMGPAGTAAEALAGKTQVALPPLNDFLARELVDRTAVSHYLRQFRKMPAVNMAALSEVLQRVSEMACELPVISRFEINPLLVDEASAVAVEANIHVAADSLATDHYGHMAIHPYPADMQSRLQLTDGAEILMRPIRPEDGRSEENFVANLSAESKYFRFMHGLDRLTPSMLARFTQIDYDREMALVAIQQNSAGEDTFIGVVRYVTNPDANSCEFALAIADEWQSHGLGPRLMERLIDIARERGLETMIGEVLAQNARMLRMCKRLGFRALRSPEDPEVVEVTLPL</sequence>
<dbReference type="GO" id="GO:0046872">
    <property type="term" value="F:metal ion binding"/>
    <property type="evidence" value="ECO:0007669"/>
    <property type="project" value="InterPro"/>
</dbReference>
<keyword evidence="1" id="KW-0436">Ligase</keyword>
<dbReference type="GO" id="GO:0043758">
    <property type="term" value="F:acetate-CoA ligase (ADP-forming) activity"/>
    <property type="evidence" value="ECO:0007669"/>
    <property type="project" value="InterPro"/>
</dbReference>
<dbReference type="SUPFAM" id="SSF55729">
    <property type="entry name" value="Acyl-CoA N-acyltransferases (Nat)"/>
    <property type="match status" value="1"/>
</dbReference>
<dbReference type="PANTHER" id="PTHR43334:SF1">
    <property type="entry name" value="3-HYDROXYPROPIONATE--COA LIGASE [ADP-FORMING]"/>
    <property type="match status" value="1"/>
</dbReference>
<keyword evidence="9" id="KW-1185">Reference proteome</keyword>
<dbReference type="InterPro" id="IPR003781">
    <property type="entry name" value="CoA-bd"/>
</dbReference>
<reference evidence="8 9" key="1">
    <citation type="submission" date="2018-01" db="EMBL/GenBank/DDBJ databases">
        <title>The draft genome sequence of Halioglobus japonicus S1-36.</title>
        <authorList>
            <person name="Du Z.-J."/>
            <person name="Shi M.-J."/>
        </authorList>
    </citation>
    <scope>NUCLEOTIDE SEQUENCE [LARGE SCALE GENOMIC DNA]</scope>
    <source>
        <strain evidence="8 9">S1-36</strain>
    </source>
</reference>
<dbReference type="AlphaFoldDB" id="A0AAP8MDY9"/>
<gene>
    <name evidence="8" type="ORF">C0029_06180</name>
</gene>
<evidence type="ECO:0000256" key="2">
    <source>
        <dbReference type="ARBA" id="ARBA00022741"/>
    </source>
</evidence>
<dbReference type="PANTHER" id="PTHR43334">
    <property type="entry name" value="ACETATE--COA LIGASE [ADP-FORMING]"/>
    <property type="match status" value="1"/>
</dbReference>
<dbReference type="PROSITE" id="PS50975">
    <property type="entry name" value="ATP_GRASP"/>
    <property type="match status" value="1"/>
</dbReference>
<evidence type="ECO:0000313" key="8">
    <source>
        <dbReference type="EMBL" id="PLW86038.1"/>
    </source>
</evidence>
<dbReference type="SUPFAM" id="SSF56059">
    <property type="entry name" value="Glutathione synthetase ATP-binding domain-like"/>
    <property type="match status" value="1"/>
</dbReference>
<dbReference type="Gene3D" id="3.40.50.261">
    <property type="entry name" value="Succinyl-CoA synthetase domains"/>
    <property type="match status" value="2"/>
</dbReference>
<dbReference type="RefSeq" id="WP_084198691.1">
    <property type="nucleotide sequence ID" value="NZ_BMYL01000002.1"/>
</dbReference>
<evidence type="ECO:0000256" key="4">
    <source>
        <dbReference type="ARBA" id="ARBA00060888"/>
    </source>
</evidence>
<dbReference type="InterPro" id="IPR016181">
    <property type="entry name" value="Acyl_CoA_acyltransferase"/>
</dbReference>
<dbReference type="Proteomes" id="UP000235162">
    <property type="component" value="Unassembled WGS sequence"/>
</dbReference>
<dbReference type="CDD" id="cd04301">
    <property type="entry name" value="NAT_SF"/>
    <property type="match status" value="1"/>
</dbReference>
<protein>
    <submittedName>
        <fullName evidence="8">GNAT family N-acetyltransferase</fullName>
    </submittedName>
</protein>
<dbReference type="InterPro" id="IPR013815">
    <property type="entry name" value="ATP_grasp_subdomain_1"/>
</dbReference>
<comment type="similarity">
    <text evidence="4">In the N-terminal section; belongs to the acetate CoA ligase alpha subunit family.</text>
</comment>
<dbReference type="Pfam" id="PF00583">
    <property type="entry name" value="Acetyltransf_1"/>
    <property type="match status" value="1"/>
</dbReference>
<dbReference type="InterPro" id="IPR000182">
    <property type="entry name" value="GNAT_dom"/>
</dbReference>
<dbReference type="SUPFAM" id="SSF52210">
    <property type="entry name" value="Succinyl-CoA synthetase domains"/>
    <property type="match status" value="2"/>
</dbReference>
<dbReference type="Gene3D" id="3.30.470.20">
    <property type="entry name" value="ATP-grasp fold, B domain"/>
    <property type="match status" value="1"/>
</dbReference>
<dbReference type="GO" id="GO:0005524">
    <property type="term" value="F:ATP binding"/>
    <property type="evidence" value="ECO:0007669"/>
    <property type="project" value="UniProtKB-UniRule"/>
</dbReference>
<evidence type="ECO:0000259" key="7">
    <source>
        <dbReference type="PROSITE" id="PS51186"/>
    </source>
</evidence>
<organism evidence="8 9">
    <name type="scientific">Halioglobus japonicus</name>
    <dbReference type="NCBI Taxonomy" id="930805"/>
    <lineage>
        <taxon>Bacteria</taxon>
        <taxon>Pseudomonadati</taxon>
        <taxon>Pseudomonadota</taxon>
        <taxon>Gammaproteobacteria</taxon>
        <taxon>Cellvibrionales</taxon>
        <taxon>Halieaceae</taxon>
        <taxon>Halioglobus</taxon>
    </lineage>
</organism>
<dbReference type="InterPro" id="IPR036291">
    <property type="entry name" value="NAD(P)-bd_dom_sf"/>
</dbReference>
<dbReference type="EMBL" id="PKUR01000002">
    <property type="protein sequence ID" value="PLW86038.1"/>
    <property type="molecule type" value="Genomic_DNA"/>
</dbReference>
<dbReference type="FunFam" id="3.30.1490.20:FF:000020">
    <property type="entry name" value="Protein lysine acetyltransferase"/>
    <property type="match status" value="1"/>
</dbReference>